<comment type="caution">
    <text evidence="12">The sequence shown here is derived from an EMBL/GenBank/DDBJ whole genome shotgun (WGS) entry which is preliminary data.</text>
</comment>
<evidence type="ECO:0000259" key="10">
    <source>
        <dbReference type="PROSITE" id="PS51471"/>
    </source>
</evidence>
<evidence type="ECO:0000313" key="14">
    <source>
        <dbReference type="Proteomes" id="UP000747110"/>
    </source>
</evidence>
<sequence length="640" mass="68290">MDVENEAINRGTHSHDGTEVNAAAGHPHARLAQLPAVRTVLDGVLSPELCRELIFVLRSTSTIGYRPHVRSATIHDVATTAPWLLPPLIRARHAVLSAVEDAFGLSLELAVEFSGLMGWARGAMLGWHHDANREYLSQRHLSAVLYLNTQGEDFGAGDFRFKDGPEPLRVAPRVGRLVAYTADRRNVHCVEEVAWGERCTLTCWFSLDPSASEDPPVLQRLCRNLTTWRSLHVLSAQPEKESESRAPEVGLNPGQAVAFNVPVLRHCWWQRYLGPGLPSSMYQLPAGAGEGPVRVDGVDVGGQSGDVDLSGGGKVTSCDAEWTGGAAAEGGSEGAAGGRGTVGGEERGGVGREGDLRLERLRHLGLFVVATAGGMRSECQDGLGTPPRVPRKIPQPVGTTAPPGLDKINSTGSTVTVRLESPRAWFTTVAVAVRPGDAAGDVTSGPAKVPSSHSLGTGVAGTPLADAVGNVCNYGSCSNSGRGGPEESPAWCQEPRDVKTQEVEDEEEDNQLEEGRSGEDVWVGLVDELEAAVEKGTLCQEGVKNIMRSGGNVADNDAAVVRLMPVGGLAGCALVWFPNLSEALLAVQFAAYVRNVDRFRSVMQVKEASKEFSVYAHMRMEELLKDLPKWQSLGFMLSGG</sequence>
<dbReference type="GO" id="GO:0005506">
    <property type="term" value="F:iron ion binding"/>
    <property type="evidence" value="ECO:0007669"/>
    <property type="project" value="InterPro"/>
</dbReference>
<dbReference type="SMART" id="SM00702">
    <property type="entry name" value="P4Hc"/>
    <property type="match status" value="1"/>
</dbReference>
<evidence type="ECO:0000256" key="4">
    <source>
        <dbReference type="ARBA" id="ARBA00022723"/>
    </source>
</evidence>
<dbReference type="Proteomes" id="UP000747110">
    <property type="component" value="Unassembled WGS sequence"/>
</dbReference>
<dbReference type="InterPro" id="IPR006620">
    <property type="entry name" value="Pro_4_hyd_alph"/>
</dbReference>
<dbReference type="EMBL" id="BNCP01000002">
    <property type="protein sequence ID" value="GIL70157.1"/>
    <property type="molecule type" value="Genomic_DNA"/>
</dbReference>
<evidence type="ECO:0000256" key="7">
    <source>
        <dbReference type="ARBA" id="ARBA00023002"/>
    </source>
</evidence>
<dbReference type="PANTHER" id="PTHR14049">
    <property type="entry name" value="LEPRECAN 1"/>
    <property type="match status" value="1"/>
</dbReference>
<evidence type="ECO:0000256" key="3">
    <source>
        <dbReference type="ARBA" id="ARBA00012262"/>
    </source>
</evidence>
<feature type="region of interest" description="Disordered" evidence="9">
    <location>
        <begin position="1"/>
        <end position="21"/>
    </location>
</feature>
<feature type="compositionally biased region" description="Gly residues" evidence="9">
    <location>
        <begin position="327"/>
        <end position="343"/>
    </location>
</feature>
<dbReference type="Pfam" id="PF13640">
    <property type="entry name" value="2OG-FeII_Oxy_3"/>
    <property type="match status" value="1"/>
</dbReference>
<feature type="domain" description="Fe2OG dioxygenase" evidence="10">
    <location>
        <begin position="101"/>
        <end position="207"/>
    </location>
</feature>
<dbReference type="InterPro" id="IPR005123">
    <property type="entry name" value="Oxoglu/Fe-dep_dioxygenase_dom"/>
</dbReference>
<dbReference type="InterPro" id="IPR039575">
    <property type="entry name" value="P3H"/>
</dbReference>
<dbReference type="Proteomes" id="UP000722791">
    <property type="component" value="Unassembled WGS sequence"/>
</dbReference>
<protein>
    <recommendedName>
        <fullName evidence="3">procollagen-proline 3-dioxygenase</fullName>
        <ecNumber evidence="3">1.14.11.7</ecNumber>
    </recommendedName>
</protein>
<keyword evidence="4" id="KW-0479">Metal-binding</keyword>
<dbReference type="PROSITE" id="PS51471">
    <property type="entry name" value="FE2OG_OXY"/>
    <property type="match status" value="1"/>
</dbReference>
<evidence type="ECO:0000256" key="8">
    <source>
        <dbReference type="ARBA" id="ARBA00023004"/>
    </source>
</evidence>
<evidence type="ECO:0000256" key="2">
    <source>
        <dbReference type="ARBA" id="ARBA00001962"/>
    </source>
</evidence>
<comment type="cofactor">
    <cofactor evidence="1">
        <name>L-ascorbate</name>
        <dbReference type="ChEBI" id="CHEBI:38290"/>
    </cofactor>
</comment>
<evidence type="ECO:0000256" key="1">
    <source>
        <dbReference type="ARBA" id="ARBA00001961"/>
    </source>
</evidence>
<feature type="region of interest" description="Disordered" evidence="9">
    <location>
        <begin position="378"/>
        <end position="410"/>
    </location>
</feature>
<feature type="compositionally biased region" description="Acidic residues" evidence="9">
    <location>
        <begin position="503"/>
        <end position="512"/>
    </location>
</feature>
<evidence type="ECO:0000313" key="12">
    <source>
        <dbReference type="EMBL" id="GIL97877.1"/>
    </source>
</evidence>
<keyword evidence="7" id="KW-0560">Oxidoreductase</keyword>
<evidence type="ECO:0000256" key="9">
    <source>
        <dbReference type="SAM" id="MobiDB-lite"/>
    </source>
</evidence>
<organism evidence="12 13">
    <name type="scientific">Volvox reticuliferus</name>
    <dbReference type="NCBI Taxonomy" id="1737510"/>
    <lineage>
        <taxon>Eukaryota</taxon>
        <taxon>Viridiplantae</taxon>
        <taxon>Chlorophyta</taxon>
        <taxon>core chlorophytes</taxon>
        <taxon>Chlorophyceae</taxon>
        <taxon>CS clade</taxon>
        <taxon>Chlamydomonadales</taxon>
        <taxon>Volvocaceae</taxon>
        <taxon>Volvox</taxon>
    </lineage>
</organism>
<keyword evidence="8" id="KW-0408">Iron</keyword>
<keyword evidence="6" id="KW-0223">Dioxygenase</keyword>
<accession>A0A8J4D8T6</accession>
<dbReference type="GO" id="GO:0019797">
    <property type="term" value="F:procollagen-proline 3-dioxygenase activity"/>
    <property type="evidence" value="ECO:0007669"/>
    <property type="project" value="UniProtKB-EC"/>
</dbReference>
<feature type="region of interest" description="Disordered" evidence="9">
    <location>
        <begin position="324"/>
        <end position="351"/>
    </location>
</feature>
<evidence type="ECO:0000313" key="13">
    <source>
        <dbReference type="Proteomes" id="UP000722791"/>
    </source>
</evidence>
<comment type="cofactor">
    <cofactor evidence="2">
        <name>Fe cation</name>
        <dbReference type="ChEBI" id="CHEBI:24875"/>
    </cofactor>
</comment>
<keyword evidence="5" id="KW-0677">Repeat</keyword>
<keyword evidence="14" id="KW-1185">Reference proteome</keyword>
<proteinExistence type="predicted"/>
<dbReference type="EC" id="1.14.11.7" evidence="3"/>
<dbReference type="EMBL" id="BNCQ01000005">
    <property type="protein sequence ID" value="GIL97877.1"/>
    <property type="molecule type" value="Genomic_DNA"/>
</dbReference>
<dbReference type="GO" id="GO:0031418">
    <property type="term" value="F:L-ascorbic acid binding"/>
    <property type="evidence" value="ECO:0007669"/>
    <property type="project" value="InterPro"/>
</dbReference>
<dbReference type="GO" id="GO:0032963">
    <property type="term" value="P:collagen metabolic process"/>
    <property type="evidence" value="ECO:0007669"/>
    <property type="project" value="InterPro"/>
</dbReference>
<name>A0A8J4D8T6_9CHLO</name>
<dbReference type="AlphaFoldDB" id="A0A8J4D8T6"/>
<evidence type="ECO:0000256" key="6">
    <source>
        <dbReference type="ARBA" id="ARBA00022964"/>
    </source>
</evidence>
<dbReference type="PANTHER" id="PTHR14049:SF9">
    <property type="entry name" value="PROCOLLAGEN-PROLINE 3-DIOXYGENASE"/>
    <property type="match status" value="1"/>
</dbReference>
<feature type="region of interest" description="Disordered" evidence="9">
    <location>
        <begin position="478"/>
        <end position="515"/>
    </location>
</feature>
<reference evidence="12" key="1">
    <citation type="journal article" date="2021" name="Proc. Natl. Acad. Sci. U.S.A.">
        <title>Three genomes in the algal genus Volvox reveal the fate of a haploid sex-determining region after a transition to homothallism.</title>
        <authorList>
            <person name="Yamamoto K."/>
            <person name="Hamaji T."/>
            <person name="Kawai-Toyooka H."/>
            <person name="Matsuzaki R."/>
            <person name="Takahashi F."/>
            <person name="Nishimura Y."/>
            <person name="Kawachi M."/>
            <person name="Noguchi H."/>
            <person name="Minakuchi Y."/>
            <person name="Umen J.G."/>
            <person name="Toyoda A."/>
            <person name="Nozaki H."/>
        </authorList>
    </citation>
    <scope>NUCLEOTIDE SEQUENCE</scope>
    <source>
        <strain evidence="12">NIES-3785</strain>
        <strain evidence="11">NIES-3786</strain>
    </source>
</reference>
<dbReference type="Gene3D" id="2.60.120.620">
    <property type="entry name" value="q2cbj1_9rhob like domain"/>
    <property type="match status" value="1"/>
</dbReference>
<dbReference type="InterPro" id="IPR044862">
    <property type="entry name" value="Pro_4_hyd_alph_FE2OG_OXY"/>
</dbReference>
<gene>
    <name evidence="11" type="ORF">Vretifemale_1024</name>
    <name evidence="12" type="ORF">Vretimale_3407</name>
</gene>
<evidence type="ECO:0000256" key="5">
    <source>
        <dbReference type="ARBA" id="ARBA00022737"/>
    </source>
</evidence>
<evidence type="ECO:0000313" key="11">
    <source>
        <dbReference type="EMBL" id="GIL70157.1"/>
    </source>
</evidence>
<dbReference type="OrthoDB" id="427071at2759"/>